<dbReference type="EMBL" id="QGNW01000308">
    <property type="protein sequence ID" value="RVW77740.1"/>
    <property type="molecule type" value="Genomic_DNA"/>
</dbReference>
<dbReference type="AlphaFoldDB" id="A0A438GZM1"/>
<protein>
    <submittedName>
        <fullName evidence="2">Uncharacterized protein</fullName>
    </submittedName>
</protein>
<evidence type="ECO:0000256" key="1">
    <source>
        <dbReference type="SAM" id="MobiDB-lite"/>
    </source>
</evidence>
<feature type="compositionally biased region" description="Pro residues" evidence="1">
    <location>
        <begin position="116"/>
        <end position="128"/>
    </location>
</feature>
<feature type="compositionally biased region" description="Pro residues" evidence="1">
    <location>
        <begin position="86"/>
        <end position="107"/>
    </location>
</feature>
<dbReference type="Proteomes" id="UP000288805">
    <property type="component" value="Unassembled WGS sequence"/>
</dbReference>
<proteinExistence type="predicted"/>
<gene>
    <name evidence="2" type="ORF">CK203_050326</name>
</gene>
<evidence type="ECO:0000313" key="3">
    <source>
        <dbReference type="Proteomes" id="UP000288805"/>
    </source>
</evidence>
<evidence type="ECO:0000313" key="2">
    <source>
        <dbReference type="EMBL" id="RVW77740.1"/>
    </source>
</evidence>
<feature type="region of interest" description="Disordered" evidence="1">
    <location>
        <begin position="65"/>
        <end position="131"/>
    </location>
</feature>
<name>A0A438GZM1_VITVI</name>
<comment type="caution">
    <text evidence="2">The sequence shown here is derived from an EMBL/GenBank/DDBJ whole genome shotgun (WGS) entry which is preliminary data.</text>
</comment>
<sequence>MTTNQRGILTPLHPEEVASPQHVLHDALLRHNIFHFSIGEGASKEATPSRCHPTPLPQAIMLDIGAPGIPNQGAPAGAEQPKEPVEPPADTHPPAPAVAPSELPPEIPSSASHATPQPPPVIPPPSAPSPSAELRVAIPILEYRGLSHTYQALATSQSIITQQITTLHSQQE</sequence>
<accession>A0A438GZM1</accession>
<reference evidence="2 3" key="1">
    <citation type="journal article" date="2018" name="PLoS Genet.">
        <title>Population sequencing reveals clonal diversity and ancestral inbreeding in the grapevine cultivar Chardonnay.</title>
        <authorList>
            <person name="Roach M.J."/>
            <person name="Johnson D.L."/>
            <person name="Bohlmann J."/>
            <person name="van Vuuren H.J."/>
            <person name="Jones S.J."/>
            <person name="Pretorius I.S."/>
            <person name="Schmidt S.A."/>
            <person name="Borneman A.R."/>
        </authorList>
    </citation>
    <scope>NUCLEOTIDE SEQUENCE [LARGE SCALE GENOMIC DNA]</scope>
    <source>
        <strain evidence="3">cv. Chardonnay</strain>
        <tissue evidence="2">Leaf</tissue>
    </source>
</reference>
<organism evidence="2 3">
    <name type="scientific">Vitis vinifera</name>
    <name type="common">Grape</name>
    <dbReference type="NCBI Taxonomy" id="29760"/>
    <lineage>
        <taxon>Eukaryota</taxon>
        <taxon>Viridiplantae</taxon>
        <taxon>Streptophyta</taxon>
        <taxon>Embryophyta</taxon>
        <taxon>Tracheophyta</taxon>
        <taxon>Spermatophyta</taxon>
        <taxon>Magnoliopsida</taxon>
        <taxon>eudicotyledons</taxon>
        <taxon>Gunneridae</taxon>
        <taxon>Pentapetalae</taxon>
        <taxon>rosids</taxon>
        <taxon>Vitales</taxon>
        <taxon>Vitaceae</taxon>
        <taxon>Viteae</taxon>
        <taxon>Vitis</taxon>
    </lineage>
</organism>